<evidence type="ECO:0000313" key="2">
    <source>
        <dbReference type="Proteomes" id="UP001291623"/>
    </source>
</evidence>
<name>A0AAE1T3H9_9SOLA</name>
<dbReference type="AlphaFoldDB" id="A0AAE1T3H9"/>
<organism evidence="1 2">
    <name type="scientific">Anisodus tanguticus</name>
    <dbReference type="NCBI Taxonomy" id="243964"/>
    <lineage>
        <taxon>Eukaryota</taxon>
        <taxon>Viridiplantae</taxon>
        <taxon>Streptophyta</taxon>
        <taxon>Embryophyta</taxon>
        <taxon>Tracheophyta</taxon>
        <taxon>Spermatophyta</taxon>
        <taxon>Magnoliopsida</taxon>
        <taxon>eudicotyledons</taxon>
        <taxon>Gunneridae</taxon>
        <taxon>Pentapetalae</taxon>
        <taxon>asterids</taxon>
        <taxon>lamiids</taxon>
        <taxon>Solanales</taxon>
        <taxon>Solanaceae</taxon>
        <taxon>Solanoideae</taxon>
        <taxon>Hyoscyameae</taxon>
        <taxon>Anisodus</taxon>
    </lineage>
</organism>
<gene>
    <name evidence="1" type="ORF">RND71_002163</name>
</gene>
<dbReference type="Proteomes" id="UP001291623">
    <property type="component" value="Unassembled WGS sequence"/>
</dbReference>
<dbReference type="EMBL" id="JAVYJV010000001">
    <property type="protein sequence ID" value="KAK4380301.1"/>
    <property type="molecule type" value="Genomic_DNA"/>
</dbReference>
<comment type="caution">
    <text evidence="1">The sequence shown here is derived from an EMBL/GenBank/DDBJ whole genome shotgun (WGS) entry which is preliminary data.</text>
</comment>
<accession>A0AAE1T3H9</accession>
<sequence length="118" mass="13691">MDELSPSNLRVGCSVDLMSMTSWQIRDANANISILSLHNALAYGFELSWFYVYCDKCRLSQYCEGGAAALMLRCLSSDFLYIRRRDPMMERRSPNASRRFLPCKRRNPRVERRDANAL</sequence>
<keyword evidence="2" id="KW-1185">Reference proteome</keyword>
<protein>
    <submittedName>
        <fullName evidence="1">Uncharacterized protein</fullName>
    </submittedName>
</protein>
<evidence type="ECO:0000313" key="1">
    <source>
        <dbReference type="EMBL" id="KAK4380301.1"/>
    </source>
</evidence>
<proteinExistence type="predicted"/>
<reference evidence="1" key="1">
    <citation type="submission" date="2023-12" db="EMBL/GenBank/DDBJ databases">
        <title>Genome assembly of Anisodus tanguticus.</title>
        <authorList>
            <person name="Wang Y.-J."/>
        </authorList>
    </citation>
    <scope>NUCLEOTIDE SEQUENCE</scope>
    <source>
        <strain evidence="1">KB-2021</strain>
        <tissue evidence="1">Leaf</tissue>
    </source>
</reference>